<dbReference type="Proteomes" id="UP001160483">
    <property type="component" value="Unassembled WGS sequence"/>
</dbReference>
<comment type="caution">
    <text evidence="3">The sequence shown here is derived from an EMBL/GenBank/DDBJ whole genome shotgun (WGS) entry which is preliminary data.</text>
</comment>
<proteinExistence type="predicted"/>
<dbReference type="InterPro" id="IPR054722">
    <property type="entry name" value="PolX-like_BBD"/>
</dbReference>
<evidence type="ECO:0000259" key="2">
    <source>
        <dbReference type="Pfam" id="PF22936"/>
    </source>
</evidence>
<name>A0AAU9KQG7_9STRA</name>
<dbReference type="Pfam" id="PF22936">
    <property type="entry name" value="Pol_BBD"/>
    <property type="match status" value="1"/>
</dbReference>
<reference evidence="3" key="1">
    <citation type="submission" date="2021-11" db="EMBL/GenBank/DDBJ databases">
        <authorList>
            <person name="Islam A."/>
            <person name="Islam S."/>
            <person name="Flora M.S."/>
            <person name="Rahman M."/>
            <person name="Ziaur R.M."/>
            <person name="Epstein J.H."/>
            <person name="Hassan M."/>
            <person name="Klassen M."/>
            <person name="Woodard K."/>
            <person name="Webb A."/>
            <person name="Webby R.J."/>
            <person name="El Zowalaty M.E."/>
        </authorList>
    </citation>
    <scope>NUCLEOTIDE SEQUENCE</scope>
    <source>
        <strain evidence="3">Pbs3</strain>
    </source>
</reference>
<gene>
    <name evidence="3" type="ORF">PBS003_LOCUS2055</name>
</gene>
<evidence type="ECO:0000313" key="4">
    <source>
        <dbReference type="Proteomes" id="UP001160483"/>
    </source>
</evidence>
<organism evidence="3 4">
    <name type="scientific">Peronospora belbahrii</name>
    <dbReference type="NCBI Taxonomy" id="622444"/>
    <lineage>
        <taxon>Eukaryota</taxon>
        <taxon>Sar</taxon>
        <taxon>Stramenopiles</taxon>
        <taxon>Oomycota</taxon>
        <taxon>Peronosporomycetes</taxon>
        <taxon>Peronosporales</taxon>
        <taxon>Peronosporaceae</taxon>
        <taxon>Peronospora</taxon>
    </lineage>
</organism>
<sequence length="110" mass="11886">MAATSFKISDLVSKLSAEDVGHGDSEVADEGCDCSLHGQEGPLRSIRGPRDRAHDQSNVAFATSEVSIRDSWVMDSGASAHMCKDRDALEEYTEVQHSRSMSSAKSDVKL</sequence>
<feature type="domain" description="Retrovirus-related Pol polyprotein from transposon TNT 1-94-like beta-barrel" evidence="2">
    <location>
        <begin position="72"/>
        <end position="99"/>
    </location>
</feature>
<protein>
    <recommendedName>
        <fullName evidence="2">Retrovirus-related Pol polyprotein from transposon TNT 1-94-like beta-barrel domain-containing protein</fullName>
    </recommendedName>
</protein>
<evidence type="ECO:0000313" key="3">
    <source>
        <dbReference type="EMBL" id="CAH0475225.1"/>
    </source>
</evidence>
<accession>A0AAU9KQG7</accession>
<evidence type="ECO:0000256" key="1">
    <source>
        <dbReference type="SAM" id="MobiDB-lite"/>
    </source>
</evidence>
<dbReference type="EMBL" id="CAKKTJ010000121">
    <property type="protein sequence ID" value="CAH0475225.1"/>
    <property type="molecule type" value="Genomic_DNA"/>
</dbReference>
<dbReference type="AlphaFoldDB" id="A0AAU9KQG7"/>
<feature type="region of interest" description="Disordered" evidence="1">
    <location>
        <begin position="18"/>
        <end position="55"/>
    </location>
</feature>